<reference evidence="1 2" key="1">
    <citation type="submission" date="2017-06" db="EMBL/GenBank/DDBJ databases">
        <title>Genome sequencing of cyanobaciteial culture collection at National Institute for Environmental Studies (NIES).</title>
        <authorList>
            <person name="Hirose Y."/>
            <person name="Shimura Y."/>
            <person name="Fujisawa T."/>
            <person name="Nakamura Y."/>
            <person name="Kawachi M."/>
        </authorList>
    </citation>
    <scope>NUCLEOTIDE SEQUENCE [LARGE SCALE GENOMIC DNA]</scope>
    <source>
        <strain evidence="1 2">NIES-806</strain>
    </source>
</reference>
<name>A0A1Z4V9A5_9CYAN</name>
<evidence type="ECO:0000313" key="2">
    <source>
        <dbReference type="Proteomes" id="UP000218702"/>
    </source>
</evidence>
<evidence type="ECO:0000313" key="1">
    <source>
        <dbReference type="EMBL" id="BAZ87815.1"/>
    </source>
</evidence>
<proteinExistence type="predicted"/>
<organism evidence="1 2">
    <name type="scientific">Dolichospermum compactum NIES-806</name>
    <dbReference type="NCBI Taxonomy" id="1973481"/>
    <lineage>
        <taxon>Bacteria</taxon>
        <taxon>Bacillati</taxon>
        <taxon>Cyanobacteriota</taxon>
        <taxon>Cyanophyceae</taxon>
        <taxon>Nostocales</taxon>
        <taxon>Aphanizomenonaceae</taxon>
        <taxon>Dolichospermum</taxon>
        <taxon>Dolichospermum compactum</taxon>
    </lineage>
</organism>
<dbReference type="EMBL" id="AP018316">
    <property type="protein sequence ID" value="BAZ87815.1"/>
    <property type="molecule type" value="Genomic_DNA"/>
</dbReference>
<sequence>MTPGGAECGIEVRDEQVLGAVSALSMLSPVDQVVKHQFNDFSTPENARLETKHN</sequence>
<accession>A0A1Z4V9A5</accession>
<dbReference type="Proteomes" id="UP000218702">
    <property type="component" value="Chromosome"/>
</dbReference>
<dbReference type="RefSeq" id="WP_157750032.1">
    <property type="nucleotide sequence ID" value="NZ_AP018316.1"/>
</dbReference>
<gene>
    <name evidence="1" type="ORF">NIES806_40460</name>
</gene>
<dbReference type="AlphaFoldDB" id="A0A1Z4V9A5"/>
<dbReference type="OrthoDB" id="456420at2"/>
<dbReference type="KEGG" id="dcm:NIES806_40460"/>
<protein>
    <submittedName>
        <fullName evidence="1">Uncharacterized protein</fullName>
    </submittedName>
</protein>
<keyword evidence="2" id="KW-1185">Reference proteome</keyword>